<evidence type="ECO:0000259" key="15">
    <source>
        <dbReference type="PROSITE" id="PS50109"/>
    </source>
</evidence>
<evidence type="ECO:0000256" key="13">
    <source>
        <dbReference type="ARBA" id="ARBA00023136"/>
    </source>
</evidence>
<dbReference type="GeneID" id="34220309"/>
<dbReference type="PRINTS" id="PR00344">
    <property type="entry name" value="BCTRLSENSOR"/>
</dbReference>
<dbReference type="InterPro" id="IPR039506">
    <property type="entry name" value="SPOB_a"/>
</dbReference>
<evidence type="ECO:0000256" key="3">
    <source>
        <dbReference type="ARBA" id="ARBA00012438"/>
    </source>
</evidence>
<keyword evidence="7 14" id="KW-0812">Transmembrane</keyword>
<sequence>MKQKINLRTQMTALVFIVVILAVTTTFVMIGIETSNNIKSQERDRVLQTAKLIAVDPVVVKATDEEDSATLQKFTTQAMGITDADFVVVMNMDSIRLSHPDPDLIGKRFAGGDETPAIQGKEFVSKAKGTLGLSLRAFAPVYNEQGDQIGVVAVGITMNELNEIIRNNRLPLYLATILSLFIGLIGAVLLARKIKQIMHGMEPDEIAALLSERSAMLESIKDGMLAVDTNGKIQMVNKEGKRLLQEMGIKGELKNRHVDDVLPVTKLHQVIAWNKPLIGRQVEHNGLTLVMNEIPIQIKGKTEGAIATFLDRTEYNHLNEKLTDTMLYADALRAQTHDFMNKLHVILGLLELEDYDQLERYVKNVAGKERSATIAMIHHLKNPILAGFLLGKKSYMAENGVQLEVDCRDTIPNTSEKMNQMLITILGNLMNNAVDAVDQQPEKRVQLSMKYNDGQLFLELTDTGKGISKEQQERIFTQGFSTKGNDRGFGLYQVEDYVHKLGGYLVLTSEPGEGTTFSVQLPYDIQEDVTND</sequence>
<evidence type="ECO:0000256" key="5">
    <source>
        <dbReference type="ARBA" id="ARBA00022553"/>
    </source>
</evidence>
<protein>
    <recommendedName>
        <fullName evidence="3">histidine kinase</fullName>
        <ecNumber evidence="3">2.7.13.3</ecNumber>
    </recommendedName>
</protein>
<evidence type="ECO:0000256" key="11">
    <source>
        <dbReference type="ARBA" id="ARBA00022989"/>
    </source>
</evidence>
<dbReference type="PROSITE" id="PS50109">
    <property type="entry name" value="HIS_KIN"/>
    <property type="match status" value="1"/>
</dbReference>
<dbReference type="InterPro" id="IPR004358">
    <property type="entry name" value="Sig_transdc_His_kin-like_C"/>
</dbReference>
<keyword evidence="10" id="KW-0067">ATP-binding</keyword>
<dbReference type="Pfam" id="PF17203">
    <property type="entry name" value="sCache_3_2"/>
    <property type="match status" value="1"/>
</dbReference>
<feature type="transmembrane region" description="Helical" evidence="14">
    <location>
        <begin position="12"/>
        <end position="32"/>
    </location>
</feature>
<keyword evidence="11 14" id="KW-1133">Transmembrane helix</keyword>
<name>A0A075LK56_9BACI</name>
<dbReference type="SUPFAM" id="SSF103190">
    <property type="entry name" value="Sensory domain-like"/>
    <property type="match status" value="1"/>
</dbReference>
<keyword evidence="8" id="KW-0547">Nucleotide-binding</keyword>
<feature type="domain" description="Histidine kinase" evidence="15">
    <location>
        <begin position="422"/>
        <end position="525"/>
    </location>
</feature>
<proteinExistence type="predicted"/>
<evidence type="ECO:0000256" key="1">
    <source>
        <dbReference type="ARBA" id="ARBA00000085"/>
    </source>
</evidence>
<dbReference type="Pfam" id="PF02518">
    <property type="entry name" value="HATPase_c"/>
    <property type="match status" value="1"/>
</dbReference>
<dbReference type="SMART" id="SM00387">
    <property type="entry name" value="HATPase_c"/>
    <property type="match status" value="1"/>
</dbReference>
<dbReference type="InterPro" id="IPR033463">
    <property type="entry name" value="sCache_3"/>
</dbReference>
<dbReference type="Gene3D" id="1.10.287.130">
    <property type="match status" value="1"/>
</dbReference>
<dbReference type="SMART" id="SM00091">
    <property type="entry name" value="PAS"/>
    <property type="match status" value="1"/>
</dbReference>
<evidence type="ECO:0000256" key="6">
    <source>
        <dbReference type="ARBA" id="ARBA00022679"/>
    </source>
</evidence>
<keyword evidence="4" id="KW-1003">Cell membrane</keyword>
<dbReference type="RefSeq" id="WP_038562233.1">
    <property type="nucleotide sequence ID" value="NZ_CP008876.1"/>
</dbReference>
<dbReference type="CDD" id="cd16915">
    <property type="entry name" value="HATPase_DpiB-CitA-like"/>
    <property type="match status" value="1"/>
</dbReference>
<dbReference type="EC" id="2.7.13.3" evidence="3"/>
<evidence type="ECO:0000313" key="17">
    <source>
        <dbReference type="Proteomes" id="UP000027980"/>
    </source>
</evidence>
<dbReference type="InterPro" id="IPR029151">
    <property type="entry name" value="Sensor-like_sf"/>
</dbReference>
<comment type="catalytic activity">
    <reaction evidence="1">
        <text>ATP + protein L-histidine = ADP + protein N-phospho-L-histidine.</text>
        <dbReference type="EC" id="2.7.13.3"/>
    </reaction>
</comment>
<dbReference type="HOGENOM" id="CLU_020211_11_2_9"/>
<evidence type="ECO:0000256" key="14">
    <source>
        <dbReference type="SAM" id="Phobius"/>
    </source>
</evidence>
<dbReference type="NCBIfam" id="NF008298">
    <property type="entry name" value="PRK11086.1"/>
    <property type="match status" value="1"/>
</dbReference>
<evidence type="ECO:0000256" key="12">
    <source>
        <dbReference type="ARBA" id="ARBA00023012"/>
    </source>
</evidence>
<evidence type="ECO:0000256" key="4">
    <source>
        <dbReference type="ARBA" id="ARBA00022475"/>
    </source>
</evidence>
<dbReference type="InterPro" id="IPR000014">
    <property type="entry name" value="PAS"/>
</dbReference>
<dbReference type="PANTHER" id="PTHR43547">
    <property type="entry name" value="TWO-COMPONENT HISTIDINE KINASE"/>
    <property type="match status" value="1"/>
</dbReference>
<dbReference type="AlphaFoldDB" id="A0A075LK56"/>
<evidence type="ECO:0000256" key="2">
    <source>
        <dbReference type="ARBA" id="ARBA00004651"/>
    </source>
</evidence>
<gene>
    <name evidence="16" type="ORF">GZ22_10900</name>
</gene>
<dbReference type="Gene3D" id="3.30.450.20">
    <property type="entry name" value="PAS domain"/>
    <property type="match status" value="2"/>
</dbReference>
<keyword evidence="5" id="KW-0597">Phosphoprotein</keyword>
<reference evidence="16 17" key="1">
    <citation type="submission" date="2014-07" db="EMBL/GenBank/DDBJ databases">
        <title>Complete genome sequence of a moderately halophilic bacterium Terribacillus aidingensis MP602, isolated from Cryptomeria fortunei in Tianmu mountain in China.</title>
        <authorList>
            <person name="Wang Y."/>
            <person name="Lu P."/>
            <person name="Zhang L."/>
        </authorList>
    </citation>
    <scope>NUCLEOTIDE SEQUENCE [LARGE SCALE GENOMIC DNA]</scope>
    <source>
        <strain evidence="16 17">MP602</strain>
    </source>
</reference>
<evidence type="ECO:0000313" key="16">
    <source>
        <dbReference type="EMBL" id="AIF67105.1"/>
    </source>
</evidence>
<organism evidence="16 17">
    <name type="scientific">Terribacillus saccharophilus</name>
    <dbReference type="NCBI Taxonomy" id="361277"/>
    <lineage>
        <taxon>Bacteria</taxon>
        <taxon>Bacillati</taxon>
        <taxon>Bacillota</taxon>
        <taxon>Bacilli</taxon>
        <taxon>Bacillales</taxon>
        <taxon>Bacillaceae</taxon>
        <taxon>Terribacillus</taxon>
    </lineage>
</organism>
<dbReference type="GO" id="GO:0005524">
    <property type="term" value="F:ATP binding"/>
    <property type="evidence" value="ECO:0007669"/>
    <property type="project" value="UniProtKB-KW"/>
</dbReference>
<dbReference type="Gene3D" id="3.30.565.10">
    <property type="entry name" value="Histidine kinase-like ATPase, C-terminal domain"/>
    <property type="match status" value="1"/>
</dbReference>
<dbReference type="OrthoDB" id="9792686at2"/>
<evidence type="ECO:0000256" key="7">
    <source>
        <dbReference type="ARBA" id="ARBA00022692"/>
    </source>
</evidence>
<dbReference type="PANTHER" id="PTHR43547:SF10">
    <property type="entry name" value="SENSOR HISTIDINE KINASE DCUS"/>
    <property type="match status" value="1"/>
</dbReference>
<evidence type="ECO:0000256" key="9">
    <source>
        <dbReference type="ARBA" id="ARBA00022777"/>
    </source>
</evidence>
<dbReference type="InterPro" id="IPR036890">
    <property type="entry name" value="HATPase_C_sf"/>
</dbReference>
<keyword evidence="9 16" id="KW-0418">Kinase</keyword>
<comment type="subcellular location">
    <subcellularLocation>
        <location evidence="2">Cell membrane</location>
        <topology evidence="2">Multi-pass membrane protein</topology>
    </subcellularLocation>
</comment>
<dbReference type="EMBL" id="CP008876">
    <property type="protein sequence ID" value="AIF67105.1"/>
    <property type="molecule type" value="Genomic_DNA"/>
</dbReference>
<dbReference type="Pfam" id="PF14689">
    <property type="entry name" value="SPOB_a"/>
    <property type="match status" value="1"/>
</dbReference>
<dbReference type="KEGG" id="tap:GZ22_10900"/>
<keyword evidence="6" id="KW-0808">Transferase</keyword>
<keyword evidence="13 14" id="KW-0472">Membrane</keyword>
<dbReference type="Proteomes" id="UP000027980">
    <property type="component" value="Chromosome"/>
</dbReference>
<dbReference type="InterPro" id="IPR003594">
    <property type="entry name" value="HATPase_dom"/>
</dbReference>
<feature type="transmembrane region" description="Helical" evidence="14">
    <location>
        <begin position="170"/>
        <end position="191"/>
    </location>
</feature>
<keyword evidence="12" id="KW-0902">Two-component regulatory system</keyword>
<dbReference type="SUPFAM" id="SSF55874">
    <property type="entry name" value="ATPase domain of HSP90 chaperone/DNA topoisomerase II/histidine kinase"/>
    <property type="match status" value="1"/>
</dbReference>
<dbReference type="GO" id="GO:0000155">
    <property type="term" value="F:phosphorelay sensor kinase activity"/>
    <property type="evidence" value="ECO:0007669"/>
    <property type="project" value="TreeGrafter"/>
</dbReference>
<dbReference type="GO" id="GO:0005886">
    <property type="term" value="C:plasma membrane"/>
    <property type="evidence" value="ECO:0007669"/>
    <property type="project" value="UniProtKB-SubCell"/>
</dbReference>
<evidence type="ECO:0000256" key="10">
    <source>
        <dbReference type="ARBA" id="ARBA00022840"/>
    </source>
</evidence>
<evidence type="ECO:0000256" key="8">
    <source>
        <dbReference type="ARBA" id="ARBA00022741"/>
    </source>
</evidence>
<dbReference type="InterPro" id="IPR005467">
    <property type="entry name" value="His_kinase_dom"/>
</dbReference>
<accession>A0A075LK56</accession>